<keyword evidence="2" id="KW-1185">Reference proteome</keyword>
<accession>Q8EVQ6</accession>
<gene>
    <name evidence="1" type="ordered locus">MYPE5040</name>
</gene>
<sequence length="216" mass="25474">MEPNKISCLVWPELNDYTGKSETIACFTGEDEVDIEKFISKINIFWNDLSNWIINCNKNISFSQNLKFWFSMEKLLLTEKQLEEKVKEGNERYIIKNYVIKQDDLNNFSWKKFKETAKKELMENFKIKEKDLIEYLSCLSNSFYGPICDTFRQDETNTVSIIKILPSDQMINTLFNEAIKFINSSVVSNKFPEKVIQITTKILEQYLNIPDIVEIK</sequence>
<organism evidence="1 2">
    <name type="scientific">Malacoplasma penetrans (strain HF-2)</name>
    <name type="common">Mycoplasma penetrans</name>
    <dbReference type="NCBI Taxonomy" id="272633"/>
    <lineage>
        <taxon>Bacteria</taxon>
        <taxon>Bacillati</taxon>
        <taxon>Mycoplasmatota</taxon>
        <taxon>Mycoplasmoidales</taxon>
        <taxon>Mycoplasmoidaceae</taxon>
        <taxon>Malacoplasma</taxon>
    </lineage>
</organism>
<proteinExistence type="predicted"/>
<dbReference type="KEGG" id="mpe:MYPE5040"/>
<dbReference type="STRING" id="272633.gene:10731621"/>
<dbReference type="RefSeq" id="WP_011077328.1">
    <property type="nucleotide sequence ID" value="NC_004432.1"/>
</dbReference>
<reference evidence="1 2" key="1">
    <citation type="journal article" date="2002" name="Nucleic Acids Res.">
        <title>The complete genomic sequence of Mycoplasma penetrans, an intracellular bacterial pathogen in humans.</title>
        <authorList>
            <person name="Sasaki Y."/>
            <person name="Ishikawa J."/>
            <person name="Yamashita A."/>
            <person name="Oshima K."/>
            <person name="Kenri T."/>
            <person name="Furuya K."/>
            <person name="Yoshino C."/>
            <person name="Horino A."/>
            <person name="Shiba T."/>
            <person name="Sasaki T."/>
            <person name="Hattori M."/>
        </authorList>
    </citation>
    <scope>NUCLEOTIDE SEQUENCE [LARGE SCALE GENOMIC DNA]</scope>
    <source>
        <strain evidence="1 2">HF-2</strain>
    </source>
</reference>
<name>Q8EVQ6_MALP2</name>
<dbReference type="HOGENOM" id="CLU_1276472_0_0_14"/>
<dbReference type="InParanoid" id="Q8EVQ6"/>
<dbReference type="EMBL" id="BA000026">
    <property type="protein sequence ID" value="BAC44294.1"/>
    <property type="molecule type" value="Genomic_DNA"/>
</dbReference>
<evidence type="ECO:0000313" key="1">
    <source>
        <dbReference type="EMBL" id="BAC44294.1"/>
    </source>
</evidence>
<evidence type="ECO:0000313" key="2">
    <source>
        <dbReference type="Proteomes" id="UP000002522"/>
    </source>
</evidence>
<protein>
    <submittedName>
        <fullName evidence="1">Uncharacterized protein</fullName>
    </submittedName>
</protein>
<dbReference type="Proteomes" id="UP000002522">
    <property type="component" value="Chromosome"/>
</dbReference>
<dbReference type="AlphaFoldDB" id="Q8EVQ6"/>